<dbReference type="EMBL" id="BT085327">
    <property type="protein sequence ID" value="ACR35680.1"/>
    <property type="molecule type" value="mRNA"/>
</dbReference>
<dbReference type="ExpressionAtlas" id="C4J3D0">
    <property type="expression patterns" value="baseline and differential"/>
</dbReference>
<feature type="region of interest" description="Disordered" evidence="4">
    <location>
        <begin position="1"/>
        <end position="62"/>
    </location>
</feature>
<feature type="compositionally biased region" description="Basic residues" evidence="4">
    <location>
        <begin position="511"/>
        <end position="524"/>
    </location>
</feature>
<evidence type="ECO:0008006" key="6">
    <source>
        <dbReference type="Google" id="ProtNLM"/>
    </source>
</evidence>
<sequence>MEEANAPVTTSHPSSTAPDAPPDPAAVPSSSDQGSQSCQAQQQQVHQLDETREPAGSSYEASEIAGRFNEAIDPKAGIDAAAPIVDSVKGAVSKFGAVGVVDWREKRKHVQDELDKVREEVTEYQKRAQEAEAGRAQALRELGTVVTAADELGLGLEMARAEQAQARRQVELAELQLEEVRRGAKAELDTVRERRTAALADLRAARAEVESLEKVRARAAAEAGAAVAREREAAAASREAGKAVEDLTAELVALKGELESSHAAHVAAEQKRMGLAVAWEEDKARWQMELEEAEQEAKGLREKLVVACDVETKAVAASQLMASLKAELFAYAVERTTLGQEEEATAISDRLMLEKTKKELDDVKASVEMAKHEAKCLRVAAASMRDELEKEKAGLTALRRKERERQGLSSASIPYLEEELRWVTAELAEARAKRGSDESAGDRGGRRHAGGRGGEADQGGQGRGGEEAGEGGAAGQADRAEAAGAGGRDAGGRGGGVRQAVSGAGAEAVARRARAAARARRHRLAPPGPRRDLRAPRPGHRRGAREPAHSQPEGRLHAADGAGDDGIGGGCGCGCGREAEEDLLPADCHVLRAKENSVLEVMHNNRLPFEISFGACFWYVAFSDGADQI</sequence>
<feature type="compositionally biased region" description="Low complexity" evidence="4">
    <location>
        <begin position="26"/>
        <end position="46"/>
    </location>
</feature>
<feature type="region of interest" description="Disordered" evidence="4">
    <location>
        <begin position="431"/>
        <end position="562"/>
    </location>
</feature>
<comment type="similarity">
    <text evidence="1">Belongs to the WEB family.</text>
</comment>
<feature type="compositionally biased region" description="Low complexity" evidence="4">
    <location>
        <begin position="9"/>
        <end position="18"/>
    </location>
</feature>
<feature type="compositionally biased region" description="Low complexity" evidence="4">
    <location>
        <begin position="498"/>
        <end position="508"/>
    </location>
</feature>
<dbReference type="PANTHER" id="PTHR32054">
    <property type="entry name" value="HEAVY CHAIN, PUTATIVE, EXPRESSED-RELATED-RELATED"/>
    <property type="match status" value="1"/>
</dbReference>
<name>C4J3D0_MAIZE</name>
<dbReference type="InterPro" id="IPR008545">
    <property type="entry name" value="Web"/>
</dbReference>
<accession>C4J3D0</accession>
<dbReference type="Pfam" id="PF05701">
    <property type="entry name" value="WEMBL"/>
    <property type="match status" value="1"/>
</dbReference>
<feature type="coiled-coil region" evidence="3">
    <location>
        <begin position="100"/>
        <end position="310"/>
    </location>
</feature>
<dbReference type="OrthoDB" id="689696at2759"/>
<organism evidence="5">
    <name type="scientific">Zea mays</name>
    <name type="common">Maize</name>
    <dbReference type="NCBI Taxonomy" id="4577"/>
    <lineage>
        <taxon>Eukaryota</taxon>
        <taxon>Viridiplantae</taxon>
        <taxon>Streptophyta</taxon>
        <taxon>Embryophyta</taxon>
        <taxon>Tracheophyta</taxon>
        <taxon>Spermatophyta</taxon>
        <taxon>Magnoliopsida</taxon>
        <taxon>Liliopsida</taxon>
        <taxon>Poales</taxon>
        <taxon>Poaceae</taxon>
        <taxon>PACMAD clade</taxon>
        <taxon>Panicoideae</taxon>
        <taxon>Andropogonodae</taxon>
        <taxon>Andropogoneae</taxon>
        <taxon>Tripsacinae</taxon>
        <taxon>Zea</taxon>
    </lineage>
</organism>
<proteinExistence type="evidence at transcript level"/>
<reference evidence="5" key="1">
    <citation type="journal article" date="2009" name="PLoS Genet.">
        <title>Sequencing, mapping, and analysis of 27,455 maize full-length cDNAs.</title>
        <authorList>
            <person name="Soderlund C."/>
            <person name="Descour A."/>
            <person name="Kudrna D."/>
            <person name="Bomhoff M."/>
            <person name="Boyd L."/>
            <person name="Currie J."/>
            <person name="Angelova A."/>
            <person name="Collura K."/>
            <person name="Wissotski M."/>
            <person name="Ashley E."/>
            <person name="Morrow D."/>
            <person name="Fernandes J."/>
            <person name="Walbot V."/>
            <person name="Yu Y."/>
        </authorList>
    </citation>
    <scope>NUCLEOTIDE SEQUENCE</scope>
    <source>
        <strain evidence="5">B73</strain>
    </source>
</reference>
<evidence type="ECO:0000313" key="5">
    <source>
        <dbReference type="EMBL" id="ACR35680.1"/>
    </source>
</evidence>
<feature type="compositionally biased region" description="Gly residues" evidence="4">
    <location>
        <begin position="484"/>
        <end position="497"/>
    </location>
</feature>
<feature type="compositionally biased region" description="Basic and acidic residues" evidence="4">
    <location>
        <begin position="431"/>
        <end position="444"/>
    </location>
</feature>
<evidence type="ECO:0000256" key="1">
    <source>
        <dbReference type="ARBA" id="ARBA00005485"/>
    </source>
</evidence>
<feature type="compositionally biased region" description="Basic and acidic residues" evidence="4">
    <location>
        <begin position="544"/>
        <end position="558"/>
    </location>
</feature>
<feature type="compositionally biased region" description="Gly residues" evidence="4">
    <location>
        <begin position="451"/>
        <end position="463"/>
    </location>
</feature>
<protein>
    <recommendedName>
        <fullName evidence="6">Protein WEAK CHLOROPLAST MOVEMENT UNDER BLUE LIGHT 1</fullName>
    </recommendedName>
</protein>
<keyword evidence="2 3" id="KW-0175">Coiled coil</keyword>
<dbReference type="AlphaFoldDB" id="C4J3D0"/>
<evidence type="ECO:0000256" key="4">
    <source>
        <dbReference type="SAM" id="MobiDB-lite"/>
    </source>
</evidence>
<feature type="coiled-coil region" evidence="3">
    <location>
        <begin position="353"/>
        <end position="405"/>
    </location>
</feature>
<evidence type="ECO:0000256" key="3">
    <source>
        <dbReference type="SAM" id="Coils"/>
    </source>
</evidence>
<dbReference type="PANTHER" id="PTHR32054:SF6">
    <property type="entry name" value="PROTEIN WEAK CHLOROPLAST MOVEMENT UNDER BLUE LIGHT 1"/>
    <property type="match status" value="1"/>
</dbReference>
<evidence type="ECO:0000256" key="2">
    <source>
        <dbReference type="ARBA" id="ARBA00023054"/>
    </source>
</evidence>
<dbReference type="KEGG" id="zma:100501456"/>